<evidence type="ECO:0008006" key="5">
    <source>
        <dbReference type="Google" id="ProtNLM"/>
    </source>
</evidence>
<dbReference type="AlphaFoldDB" id="A0AAV0ZV16"/>
<evidence type="ECO:0000259" key="1">
    <source>
        <dbReference type="Pfam" id="PF03178"/>
    </source>
</evidence>
<dbReference type="Pfam" id="PF03178">
    <property type="entry name" value="CPSF_A"/>
    <property type="match status" value="1"/>
</dbReference>
<dbReference type="Pfam" id="PF23726">
    <property type="entry name" value="Beta-prop_RSE1_2nd"/>
    <property type="match status" value="1"/>
</dbReference>
<keyword evidence="4" id="KW-1185">Reference proteome</keyword>
<evidence type="ECO:0000313" key="4">
    <source>
        <dbReference type="Proteomes" id="UP001157006"/>
    </source>
</evidence>
<dbReference type="GO" id="GO:0003676">
    <property type="term" value="F:nucleic acid binding"/>
    <property type="evidence" value="ECO:0007669"/>
    <property type="project" value="InterPro"/>
</dbReference>
<dbReference type="InterPro" id="IPR050358">
    <property type="entry name" value="RSE1/DDB1/CFT1"/>
</dbReference>
<reference evidence="3 4" key="1">
    <citation type="submission" date="2023-01" db="EMBL/GenBank/DDBJ databases">
        <authorList>
            <person name="Kreplak J."/>
        </authorList>
    </citation>
    <scope>NUCLEOTIDE SEQUENCE [LARGE SCALE GENOMIC DNA]</scope>
</reference>
<dbReference type="GO" id="GO:0005634">
    <property type="term" value="C:nucleus"/>
    <property type="evidence" value="ECO:0007669"/>
    <property type="project" value="InterPro"/>
</dbReference>
<dbReference type="InterPro" id="IPR015943">
    <property type="entry name" value="WD40/YVTN_repeat-like_dom_sf"/>
</dbReference>
<dbReference type="EMBL" id="OX451737">
    <property type="protein sequence ID" value="CAI8601491.1"/>
    <property type="molecule type" value="Genomic_DNA"/>
</dbReference>
<dbReference type="InterPro" id="IPR004871">
    <property type="entry name" value="RSE1/DDB1/CPSF1_C"/>
</dbReference>
<evidence type="ECO:0000313" key="3">
    <source>
        <dbReference type="EMBL" id="CAI8601491.1"/>
    </source>
</evidence>
<feature type="domain" description="RSE1/DDB1/CPSF1 C-terminal" evidence="1">
    <location>
        <begin position="103"/>
        <end position="179"/>
    </location>
</feature>
<proteinExistence type="predicted"/>
<protein>
    <recommendedName>
        <fullName evidence="5">Cleavage/polyadenylation specificity factor A subunit C-terminal domain-containing protein</fullName>
    </recommendedName>
</protein>
<organism evidence="3 4">
    <name type="scientific">Vicia faba</name>
    <name type="common">Broad bean</name>
    <name type="synonym">Faba vulgaris</name>
    <dbReference type="NCBI Taxonomy" id="3906"/>
    <lineage>
        <taxon>Eukaryota</taxon>
        <taxon>Viridiplantae</taxon>
        <taxon>Streptophyta</taxon>
        <taxon>Embryophyta</taxon>
        <taxon>Tracheophyta</taxon>
        <taxon>Spermatophyta</taxon>
        <taxon>Magnoliopsida</taxon>
        <taxon>eudicotyledons</taxon>
        <taxon>Gunneridae</taxon>
        <taxon>Pentapetalae</taxon>
        <taxon>rosids</taxon>
        <taxon>fabids</taxon>
        <taxon>Fabales</taxon>
        <taxon>Fabaceae</taxon>
        <taxon>Papilionoideae</taxon>
        <taxon>50 kb inversion clade</taxon>
        <taxon>NPAAA clade</taxon>
        <taxon>Hologalegina</taxon>
        <taxon>IRL clade</taxon>
        <taxon>Fabeae</taxon>
        <taxon>Vicia</taxon>
    </lineage>
</organism>
<evidence type="ECO:0000259" key="2">
    <source>
        <dbReference type="Pfam" id="PF23726"/>
    </source>
</evidence>
<dbReference type="InterPro" id="IPR058543">
    <property type="entry name" value="Beta-prop_RSE1/DDB1/CPSF1_2nd"/>
</dbReference>
<sequence length="213" mass="24017">MVPRSVLFCAFEGIPYLLCGRGDGDLFYYLLNTCTGLLTYKKMVSFGETPIALRTVPSNTTCVLAVCDRTVMIFSREKELLHNYVNLSIVNVVSPFNSSERMHHRSLFWFRQGITQTKFFGTRNGGIGVVASLPKKLFSFLGVVKSVGGLSHTEWRGFKSENDWTSEFLDGDFIESFLDLQPDEMEVISLVVKRSVEELIQIVERFLTSGSSI</sequence>
<dbReference type="PANTHER" id="PTHR10644">
    <property type="entry name" value="DNA REPAIR/RNA PROCESSING CPSF FAMILY"/>
    <property type="match status" value="1"/>
</dbReference>
<name>A0AAV0ZV16_VICFA</name>
<feature type="domain" description="RSE1/DDB1/CPSF1 second beta-propeller" evidence="2">
    <location>
        <begin position="15"/>
        <end position="99"/>
    </location>
</feature>
<dbReference type="Gene3D" id="1.10.150.910">
    <property type="match status" value="1"/>
</dbReference>
<dbReference type="Proteomes" id="UP001157006">
    <property type="component" value="Chromosome 2"/>
</dbReference>
<accession>A0AAV0ZV16</accession>
<gene>
    <name evidence="3" type="ORF">VFH_II275080</name>
</gene>
<dbReference type="Gene3D" id="2.130.10.10">
    <property type="entry name" value="YVTN repeat-like/Quinoprotein amine dehydrogenase"/>
    <property type="match status" value="1"/>
</dbReference>